<evidence type="ECO:0000259" key="7">
    <source>
        <dbReference type="Pfam" id="PF01386"/>
    </source>
</evidence>
<name>A0A1F8BIU9_9BACT</name>
<dbReference type="InterPro" id="IPR020057">
    <property type="entry name" value="Ribosomal_bL25_b-dom"/>
</dbReference>
<dbReference type="Pfam" id="PF01386">
    <property type="entry name" value="Ribosomal_L25p"/>
    <property type="match status" value="1"/>
</dbReference>
<feature type="domain" description="Large ribosomal subunit protein bL25 L25" evidence="7">
    <location>
        <begin position="6"/>
        <end position="91"/>
    </location>
</feature>
<evidence type="ECO:0000256" key="6">
    <source>
        <dbReference type="SAM" id="MobiDB-lite"/>
    </source>
</evidence>
<comment type="similarity">
    <text evidence="5">Belongs to the bacterial ribosomal protein bL25 family. CTC subfamily.</text>
</comment>
<feature type="domain" description="Large ribosomal subunit protein bL25 beta" evidence="8">
    <location>
        <begin position="99"/>
        <end position="185"/>
    </location>
</feature>
<accession>A0A1F8BIU9</accession>
<feature type="region of interest" description="Disordered" evidence="6">
    <location>
        <begin position="182"/>
        <end position="229"/>
    </location>
</feature>
<dbReference type="GO" id="GO:0008097">
    <property type="term" value="F:5S rRNA binding"/>
    <property type="evidence" value="ECO:0007669"/>
    <property type="project" value="InterPro"/>
</dbReference>
<proteinExistence type="inferred from homology"/>
<gene>
    <name evidence="5" type="primary">rplY</name>
    <name evidence="5" type="synonym">ctc</name>
    <name evidence="9" type="ORF">A2893_00380</name>
</gene>
<dbReference type="PANTHER" id="PTHR33284:SF1">
    <property type="entry name" value="RIBOSOMAL PROTEIN L25_GLN-TRNA SYNTHETASE, ANTI-CODON-BINDING DOMAIN-CONTAINING PROTEIN"/>
    <property type="match status" value="1"/>
</dbReference>
<evidence type="ECO:0000259" key="8">
    <source>
        <dbReference type="Pfam" id="PF14693"/>
    </source>
</evidence>
<evidence type="ECO:0000256" key="5">
    <source>
        <dbReference type="HAMAP-Rule" id="MF_01334"/>
    </source>
</evidence>
<keyword evidence="2 5" id="KW-0694">RNA-binding</keyword>
<dbReference type="STRING" id="1802521.A2893_00380"/>
<dbReference type="GO" id="GO:0006412">
    <property type="term" value="P:translation"/>
    <property type="evidence" value="ECO:0007669"/>
    <property type="project" value="UniProtKB-UniRule"/>
</dbReference>
<evidence type="ECO:0000256" key="3">
    <source>
        <dbReference type="ARBA" id="ARBA00022980"/>
    </source>
</evidence>
<dbReference type="Proteomes" id="UP000176725">
    <property type="component" value="Unassembled WGS sequence"/>
</dbReference>
<dbReference type="PANTHER" id="PTHR33284">
    <property type="entry name" value="RIBOSOMAL PROTEIN L25/GLN-TRNA SYNTHETASE, ANTI-CODON-BINDING DOMAIN-CONTAINING PROTEIN"/>
    <property type="match status" value="1"/>
</dbReference>
<evidence type="ECO:0000313" key="9">
    <source>
        <dbReference type="EMBL" id="OGM63952.1"/>
    </source>
</evidence>
<keyword evidence="1 5" id="KW-0699">rRNA-binding</keyword>
<dbReference type="HAMAP" id="MF_01334">
    <property type="entry name" value="Ribosomal_bL25_CTC"/>
    <property type="match status" value="1"/>
</dbReference>
<dbReference type="InterPro" id="IPR020056">
    <property type="entry name" value="Rbsml_bL25/Gln-tRNA_synth_N"/>
</dbReference>
<dbReference type="InterPro" id="IPR020930">
    <property type="entry name" value="Ribosomal_uL5_bac-type"/>
</dbReference>
<dbReference type="InterPro" id="IPR011035">
    <property type="entry name" value="Ribosomal_bL25/Gln-tRNA_synth"/>
</dbReference>
<organism evidence="9 10">
    <name type="scientific">Candidatus Woesebacteria bacterium RIFCSPLOWO2_01_FULL_39_25</name>
    <dbReference type="NCBI Taxonomy" id="1802521"/>
    <lineage>
        <taxon>Bacteria</taxon>
        <taxon>Candidatus Woeseibacteriota</taxon>
    </lineage>
</organism>
<evidence type="ECO:0000256" key="2">
    <source>
        <dbReference type="ARBA" id="ARBA00022884"/>
    </source>
</evidence>
<comment type="subunit">
    <text evidence="5">Part of the 50S ribosomal subunit; part of the 5S rRNA/L5/L18/L25 subcomplex. Contacts the 5S rRNA. Binds to the 5S rRNA independently of L5 and L18.</text>
</comment>
<dbReference type="AlphaFoldDB" id="A0A1F8BIU9"/>
<dbReference type="InterPro" id="IPR037121">
    <property type="entry name" value="Ribosomal_bL25_C"/>
</dbReference>
<dbReference type="Gene3D" id="2.40.240.10">
    <property type="entry name" value="Ribosomal Protein L25, Chain P"/>
    <property type="match status" value="1"/>
</dbReference>
<keyword evidence="3 5" id="KW-0689">Ribosomal protein</keyword>
<dbReference type="CDD" id="cd00495">
    <property type="entry name" value="Ribosomal_L25_TL5_CTC"/>
    <property type="match status" value="1"/>
</dbReference>
<protein>
    <recommendedName>
        <fullName evidence="5">Large ribosomal subunit protein bL25</fullName>
    </recommendedName>
    <alternativeName>
        <fullName evidence="5">General stress protein CTC</fullName>
    </alternativeName>
</protein>
<comment type="function">
    <text evidence="5">This is one of the proteins that binds to the 5S RNA in the ribosome where it forms part of the central protuberance.</text>
</comment>
<evidence type="ECO:0000313" key="10">
    <source>
        <dbReference type="Proteomes" id="UP000176725"/>
    </source>
</evidence>
<keyword evidence="4 5" id="KW-0687">Ribonucleoprotein</keyword>
<evidence type="ECO:0000256" key="4">
    <source>
        <dbReference type="ARBA" id="ARBA00023274"/>
    </source>
</evidence>
<evidence type="ECO:0000256" key="1">
    <source>
        <dbReference type="ARBA" id="ARBA00022730"/>
    </source>
</evidence>
<sequence length="229" mass="25083">MNKLSLKADKRKVTGRKVKKLRREGILPANVYGKKIKSESVQVDASEFMKVYREVGETGLVELVLDGKHKPVLVHNVQLDPVTDVVLHADLLQVDLKEKVTAQVRVELTGESPAEKQGLGTVVQYVDEIEVEALPGDLPDKFEVDASSLTEVDQTVFVKNLPVDSKKVEIKADTEQIVVKVEPPKKEEEVEAPPTEAEEVAVEGEAPTGEGEVEIQAEETPSASKKEGV</sequence>
<dbReference type="InterPro" id="IPR001021">
    <property type="entry name" value="Ribosomal_bL25_long"/>
</dbReference>
<dbReference type="GO" id="GO:0022625">
    <property type="term" value="C:cytosolic large ribosomal subunit"/>
    <property type="evidence" value="ECO:0007669"/>
    <property type="project" value="TreeGrafter"/>
</dbReference>
<reference evidence="9 10" key="1">
    <citation type="journal article" date="2016" name="Nat. Commun.">
        <title>Thousands of microbial genomes shed light on interconnected biogeochemical processes in an aquifer system.</title>
        <authorList>
            <person name="Anantharaman K."/>
            <person name="Brown C.T."/>
            <person name="Hug L.A."/>
            <person name="Sharon I."/>
            <person name="Castelle C.J."/>
            <person name="Probst A.J."/>
            <person name="Thomas B.C."/>
            <person name="Singh A."/>
            <person name="Wilkins M.J."/>
            <person name="Karaoz U."/>
            <person name="Brodie E.L."/>
            <person name="Williams K.H."/>
            <person name="Hubbard S.S."/>
            <person name="Banfield J.F."/>
        </authorList>
    </citation>
    <scope>NUCLEOTIDE SEQUENCE [LARGE SCALE GENOMIC DNA]</scope>
</reference>
<dbReference type="InterPro" id="IPR029751">
    <property type="entry name" value="Ribosomal_L25_dom"/>
</dbReference>
<dbReference type="SUPFAM" id="SSF50715">
    <property type="entry name" value="Ribosomal protein L25-like"/>
    <property type="match status" value="1"/>
</dbReference>
<dbReference type="GO" id="GO:0003735">
    <property type="term" value="F:structural constituent of ribosome"/>
    <property type="evidence" value="ECO:0007669"/>
    <property type="project" value="InterPro"/>
</dbReference>
<dbReference type="EMBL" id="MGHH01000014">
    <property type="protein sequence ID" value="OGM63952.1"/>
    <property type="molecule type" value="Genomic_DNA"/>
</dbReference>
<comment type="caution">
    <text evidence="9">The sequence shown here is derived from an EMBL/GenBank/DDBJ whole genome shotgun (WGS) entry which is preliminary data.</text>
</comment>
<dbReference type="Gene3D" id="2.170.120.20">
    <property type="entry name" value="Ribosomal protein L25, beta domain"/>
    <property type="match status" value="1"/>
</dbReference>
<dbReference type="Pfam" id="PF14693">
    <property type="entry name" value="Ribosomal_TL5_C"/>
    <property type="match status" value="1"/>
</dbReference>
<dbReference type="NCBIfam" id="TIGR00731">
    <property type="entry name" value="bL25_bact_ctc"/>
    <property type="match status" value="1"/>
</dbReference>